<dbReference type="NCBIfam" id="NF047485">
    <property type="entry name" value="LA_2478_plus"/>
    <property type="match status" value="1"/>
</dbReference>
<keyword evidence="2" id="KW-1185">Reference proteome</keyword>
<dbReference type="Proteomes" id="UP000245206">
    <property type="component" value="Unassembled WGS sequence"/>
</dbReference>
<accession>A0A2P2DI36</accession>
<evidence type="ECO:0000313" key="1">
    <source>
        <dbReference type="EMBL" id="GBF44302.1"/>
    </source>
</evidence>
<dbReference type="EMBL" id="BFAZ01000010">
    <property type="protein sequence ID" value="GBF44302.1"/>
    <property type="molecule type" value="Genomic_DNA"/>
</dbReference>
<gene>
    <name evidence="1" type="ORF">LPTSP2_36050</name>
</gene>
<proteinExistence type="predicted"/>
<protein>
    <submittedName>
        <fullName evidence="1">Signal peptide</fullName>
    </submittedName>
</protein>
<name>A0A2P2DI36_9LEPT</name>
<comment type="caution">
    <text evidence="1">The sequence shown here is derived from an EMBL/GenBank/DDBJ whole genome shotgun (WGS) entry which is preliminary data.</text>
</comment>
<evidence type="ECO:0000313" key="2">
    <source>
        <dbReference type="Proteomes" id="UP000245206"/>
    </source>
</evidence>
<reference evidence="2" key="1">
    <citation type="journal article" date="2019" name="Microbiol. Immunol.">
        <title>Molecular and phenotypic characterization of Leptospira johnsonii sp. nov., Leptospira ellinghausenii sp. nov. and Leptospira ryugenii sp. nov. isolated from soil and water in Japan.</title>
        <authorList>
            <person name="Masuzawa T."/>
            <person name="Saito M."/>
            <person name="Nakao R."/>
            <person name="Nikaido Y."/>
            <person name="Matsumoto M."/>
            <person name="Ogawa M."/>
            <person name="Yokoyama M."/>
            <person name="Hidaka Y."/>
            <person name="Tomita J."/>
            <person name="Sakakibara K."/>
            <person name="Suzuki K."/>
            <person name="Yasuda S."/>
            <person name="Sato H."/>
            <person name="Yamaguchi M."/>
            <person name="Yoshida S.I."/>
            <person name="Koizumi N."/>
            <person name="Kawamura Y."/>
        </authorList>
    </citation>
    <scope>NUCLEOTIDE SEQUENCE [LARGE SCALE GENOMIC DNA]</scope>
    <source>
        <strain evidence="2">E18</strain>
    </source>
</reference>
<dbReference type="AlphaFoldDB" id="A0A2P2DI36"/>
<sequence>MVEKGYVIFMKKISLFLFLFFPLMITSQTLKDAKEFQALSKKMCAKTSECMKEKLKDLPPEQRKMVESQFVNGNVCESRYKQYVVEGQKPSNEKPTKKLTKQDIEDMKQCTKEMAAFSCAELEEGKIPQACEKFQSEEE</sequence>
<organism evidence="1 2">
    <name type="scientific">Leptospira ellinghausenii</name>
    <dbReference type="NCBI Taxonomy" id="1917822"/>
    <lineage>
        <taxon>Bacteria</taxon>
        <taxon>Pseudomonadati</taxon>
        <taxon>Spirochaetota</taxon>
        <taxon>Spirochaetia</taxon>
        <taxon>Leptospirales</taxon>
        <taxon>Leptospiraceae</taxon>
        <taxon>Leptospira</taxon>
    </lineage>
</organism>